<dbReference type="AlphaFoldDB" id="A0A0N4Z113"/>
<dbReference type="Pfam" id="PF24181">
    <property type="entry name" value="TPR_TTI1_C"/>
    <property type="match status" value="1"/>
</dbReference>
<dbReference type="STRING" id="131310.A0A0N4Z113"/>
<dbReference type="SUPFAM" id="SSF48371">
    <property type="entry name" value="ARM repeat"/>
    <property type="match status" value="1"/>
</dbReference>
<reference evidence="3" key="1">
    <citation type="submission" date="2017-02" db="UniProtKB">
        <authorList>
            <consortium name="WormBaseParasite"/>
        </authorList>
    </citation>
    <scope>IDENTIFICATION</scope>
</reference>
<dbReference type="PANTHER" id="PTHR18460">
    <property type="entry name" value="TEL2 INTERACTING PROTEIN 1 TTI1 FAMILY MEMBER"/>
    <property type="match status" value="1"/>
</dbReference>
<evidence type="ECO:0000313" key="3">
    <source>
        <dbReference type="WBParaSite" id="PTRK_0000039100.1"/>
    </source>
</evidence>
<keyword evidence="2" id="KW-1185">Reference proteome</keyword>
<dbReference type="Proteomes" id="UP000038045">
    <property type="component" value="Unplaced"/>
</dbReference>
<name>A0A0N4Z113_PARTI</name>
<dbReference type="InterPro" id="IPR016024">
    <property type="entry name" value="ARM-type_fold"/>
</dbReference>
<evidence type="ECO:0000259" key="1">
    <source>
        <dbReference type="Pfam" id="PF24181"/>
    </source>
</evidence>
<dbReference type="InterPro" id="IPR057567">
    <property type="entry name" value="TPR_TTI1_C"/>
</dbReference>
<dbReference type="GO" id="GO:0005737">
    <property type="term" value="C:cytoplasm"/>
    <property type="evidence" value="ECO:0007669"/>
    <property type="project" value="TreeGrafter"/>
</dbReference>
<dbReference type="WBParaSite" id="PTRK_0000039100.1">
    <property type="protein sequence ID" value="PTRK_0000039100.1"/>
    <property type="gene ID" value="PTRK_0000039100"/>
</dbReference>
<feature type="domain" description="TTI1 C-terminal TPR" evidence="1">
    <location>
        <begin position="526"/>
        <end position="729"/>
    </location>
</feature>
<dbReference type="PANTHER" id="PTHR18460:SF3">
    <property type="entry name" value="TELO2-INTERACTING PROTEIN 1 HOMOLOG"/>
    <property type="match status" value="1"/>
</dbReference>
<proteinExistence type="predicted"/>
<sequence length="731" mass="85183">MHFVLCDEKRDIDIRIMCGESILGMLEKLPINITKPMISPIVPGLLDNFSEASIKDGTSTNSNIVMYCLNLIENVIMITYEDWIDKRGSQFEVIMKRIISHLTMHKKFEVREKLINLLENIEKILKNQFAPITNIFLEVCINLYNDENKKIKDKVKRIISSKLESNKSLFIKHFTSQLNISLDEISLRMVSSKTKNQIDISRILIRIHNLIIILGPSYISTILSFSTKLIDNITSILTINTSKISIICEEDNVIYKDSMNFYNEISFENNISNELILNICEVLVQSGNTKDLFNNILDLINISDVDKKISYFIFCFGLILKLKSNDEGQYNYSLLLILEVSIEILKRYEDKFQVKEQDEEINIDIIQSNNESFFISLLLVICSEVISRLHSKLEHVDLLTDYYYTLLVYTSSNDSSICQAGVLSLNNVSNQNFYNSIHSLVYKTNCNLKDYNNCSKAANVLSVLLHHLKDRRDCSINLYNETKYIIEDILLTIDHGNQTRIFNILKTIYSFTKACNIWFVEIKCIEEKENEDEEVLPEEIKLVHKILTRTKNLILSNYLPIQVITFDIMKEGLLFCKNFRRKTLPIIYGNWQGIKYKITILKKEYNECLKNPIMFLVAAKAISIISHMTIFSDTFMYGKMREIIDSIHYSMIETLKKSYKADPVYCYSQMFEYQKTVLISIPIFVKYFEISSKDDLYEPLFDICKRYSCDIYQPTLLKEEATKATKCFLKY</sequence>
<organism evidence="2 3">
    <name type="scientific">Parastrongyloides trichosuri</name>
    <name type="common">Possum-specific nematode worm</name>
    <dbReference type="NCBI Taxonomy" id="131310"/>
    <lineage>
        <taxon>Eukaryota</taxon>
        <taxon>Metazoa</taxon>
        <taxon>Ecdysozoa</taxon>
        <taxon>Nematoda</taxon>
        <taxon>Chromadorea</taxon>
        <taxon>Rhabditida</taxon>
        <taxon>Tylenchina</taxon>
        <taxon>Panagrolaimomorpha</taxon>
        <taxon>Strongyloidoidea</taxon>
        <taxon>Strongyloididae</taxon>
        <taxon>Parastrongyloides</taxon>
    </lineage>
</organism>
<dbReference type="InterPro" id="IPR052587">
    <property type="entry name" value="TELO2-interacting_protein_1"/>
</dbReference>
<evidence type="ECO:0000313" key="2">
    <source>
        <dbReference type="Proteomes" id="UP000038045"/>
    </source>
</evidence>
<accession>A0A0N4Z113</accession>
<protein>
    <submittedName>
        <fullName evidence="3">Non-specific serine/threonine protein kinase</fullName>
    </submittedName>
</protein>